<gene>
    <name evidence="1" type="ORF">HPBE_LOCUS27239</name>
</gene>
<sequence length="110" mass="12306">MRTVAEEQPEGQQYCAAQTDEVNGRSGENVCGIWHTYESLQQLSESLRLAIAAAVLVRERRAWRGWRLARCGIPERLPRERIGGMPDAYDEGTEVVNGLMPTKHAPGPRC</sequence>
<dbReference type="AlphaFoldDB" id="A0A183GX20"/>
<dbReference type="EMBL" id="UZAH01042661">
    <property type="protein sequence ID" value="VDP62191.1"/>
    <property type="molecule type" value="Genomic_DNA"/>
</dbReference>
<protein>
    <submittedName>
        <fullName evidence="3">Transposase</fullName>
    </submittedName>
</protein>
<evidence type="ECO:0000313" key="2">
    <source>
        <dbReference type="Proteomes" id="UP000050761"/>
    </source>
</evidence>
<keyword evidence="2" id="KW-1185">Reference proteome</keyword>
<reference evidence="3" key="2">
    <citation type="submission" date="2019-09" db="UniProtKB">
        <authorList>
            <consortium name="WormBaseParasite"/>
        </authorList>
    </citation>
    <scope>IDENTIFICATION</scope>
</reference>
<organism evidence="2 3">
    <name type="scientific">Heligmosomoides polygyrus</name>
    <name type="common">Parasitic roundworm</name>
    <dbReference type="NCBI Taxonomy" id="6339"/>
    <lineage>
        <taxon>Eukaryota</taxon>
        <taxon>Metazoa</taxon>
        <taxon>Ecdysozoa</taxon>
        <taxon>Nematoda</taxon>
        <taxon>Chromadorea</taxon>
        <taxon>Rhabditida</taxon>
        <taxon>Rhabditina</taxon>
        <taxon>Rhabditomorpha</taxon>
        <taxon>Strongyloidea</taxon>
        <taxon>Heligmosomidae</taxon>
        <taxon>Heligmosomoides</taxon>
    </lineage>
</organism>
<name>A0A183GX20_HELPZ</name>
<proteinExistence type="predicted"/>
<accession>A0A183GX20</accession>
<reference evidence="1 2" key="1">
    <citation type="submission" date="2018-11" db="EMBL/GenBank/DDBJ databases">
        <authorList>
            <consortium name="Pathogen Informatics"/>
        </authorList>
    </citation>
    <scope>NUCLEOTIDE SEQUENCE [LARGE SCALE GENOMIC DNA]</scope>
</reference>
<dbReference type="WBParaSite" id="HPBE_0002724001-mRNA-1">
    <property type="protein sequence ID" value="HPBE_0002724001-mRNA-1"/>
    <property type="gene ID" value="HPBE_0002724001"/>
</dbReference>
<accession>A0A3P8EZ12</accession>
<dbReference type="Proteomes" id="UP000050761">
    <property type="component" value="Unassembled WGS sequence"/>
</dbReference>
<evidence type="ECO:0000313" key="3">
    <source>
        <dbReference type="WBParaSite" id="HPBE_0002724001-mRNA-1"/>
    </source>
</evidence>
<evidence type="ECO:0000313" key="1">
    <source>
        <dbReference type="EMBL" id="VDP62191.1"/>
    </source>
</evidence>